<feature type="signal peptide" evidence="2">
    <location>
        <begin position="1"/>
        <end position="23"/>
    </location>
</feature>
<protein>
    <submittedName>
        <fullName evidence="3">Uncharacterized protein</fullName>
    </submittedName>
</protein>
<name>A0ABN8I289_9NEOP</name>
<keyword evidence="4" id="KW-1185">Reference proteome</keyword>
<keyword evidence="2" id="KW-0732">Signal</keyword>
<gene>
    <name evidence="3" type="ORF">IPOD504_LOCUS4356</name>
</gene>
<feature type="region of interest" description="Disordered" evidence="1">
    <location>
        <begin position="23"/>
        <end position="44"/>
    </location>
</feature>
<feature type="non-terminal residue" evidence="3">
    <location>
        <position position="154"/>
    </location>
</feature>
<dbReference type="EMBL" id="OW152827">
    <property type="protein sequence ID" value="CAH2043574.1"/>
    <property type="molecule type" value="Genomic_DNA"/>
</dbReference>
<accession>A0ABN8I289</accession>
<evidence type="ECO:0000256" key="1">
    <source>
        <dbReference type="SAM" id="MobiDB-lite"/>
    </source>
</evidence>
<proteinExistence type="predicted"/>
<feature type="chain" id="PRO_5046689046" evidence="2">
    <location>
        <begin position="24"/>
        <end position="154"/>
    </location>
</feature>
<evidence type="ECO:0000313" key="3">
    <source>
        <dbReference type="EMBL" id="CAH2043574.1"/>
    </source>
</evidence>
<organism evidence="3 4">
    <name type="scientific">Iphiclides podalirius</name>
    <name type="common">scarce swallowtail</name>
    <dbReference type="NCBI Taxonomy" id="110791"/>
    <lineage>
        <taxon>Eukaryota</taxon>
        <taxon>Metazoa</taxon>
        <taxon>Ecdysozoa</taxon>
        <taxon>Arthropoda</taxon>
        <taxon>Hexapoda</taxon>
        <taxon>Insecta</taxon>
        <taxon>Pterygota</taxon>
        <taxon>Neoptera</taxon>
        <taxon>Endopterygota</taxon>
        <taxon>Lepidoptera</taxon>
        <taxon>Glossata</taxon>
        <taxon>Ditrysia</taxon>
        <taxon>Papilionoidea</taxon>
        <taxon>Papilionidae</taxon>
        <taxon>Papilioninae</taxon>
        <taxon>Iphiclides</taxon>
    </lineage>
</organism>
<evidence type="ECO:0000313" key="4">
    <source>
        <dbReference type="Proteomes" id="UP000837857"/>
    </source>
</evidence>
<reference evidence="3" key="1">
    <citation type="submission" date="2022-03" db="EMBL/GenBank/DDBJ databases">
        <authorList>
            <person name="Martin H S."/>
        </authorList>
    </citation>
    <scope>NUCLEOTIDE SEQUENCE</scope>
</reference>
<evidence type="ECO:0000256" key="2">
    <source>
        <dbReference type="SAM" id="SignalP"/>
    </source>
</evidence>
<dbReference type="Proteomes" id="UP000837857">
    <property type="component" value="Chromosome 15"/>
</dbReference>
<sequence length="154" mass="16709">MVLQKSLLVLLAVTAVTLITAQGQSNGPNYNSQPPRRGPNNDHRFPSFGFGFPPFFGSGFQFPPFDFNNGRDSYEHSGSGGHNNGFNNQEISKEIVRCNYTTQPGRSCISCNQTLLCSRLNLGIMTTCRGQRPHCNNGICSSTPIQACNSTSSG</sequence>
<feature type="compositionally biased region" description="Polar residues" evidence="1">
    <location>
        <begin position="23"/>
        <end position="34"/>
    </location>
</feature>